<sequence length="448" mass="49285">MPSIMAKPRNQNKPTKQKINQSQKLEPQRPEKPPSWAVVRGLLTCKHSSQTQKQNEQQQQQQQQQMKQKQKPKQKQKLQQKQEQTADNETAKKCKKMKCSGLLCSNTKVMHRPEISFSPEVHKKRASSSISSSNSSSGAANNNEGTNRSMKAPPNELNAVVSSSSSLSSSSLSLSSSATSSSLTGGSFRGMPFRRFSGCYECRMVVDPVLGFARDPSLRSSICSCPECGEIFMKPEYLELHQTVRHAVSELGPEDTSKNIVEIIFQSSWLKKQTPVCKIDRILKVHNTQKTISRFEEYRDAIKAKATKLPKKNPRCVADGNELLRFHCATFQCSLGLNGSSNLCNSVPTCSICSIIKNGFKVAGDGILTTATSGKAHDSVVDAGGGCEARAMLVCRVIAGRVKKSMEGGLEEYDSVAGEVGVYSNLDELYVFNPRAILPCFVVIYRGF</sequence>
<gene>
    <name evidence="4" type="ORF">TIFTF001_008931</name>
</gene>
<feature type="region of interest" description="Disordered" evidence="2">
    <location>
        <begin position="115"/>
        <end position="162"/>
    </location>
</feature>
<dbReference type="AlphaFoldDB" id="A0AA87ZVR1"/>
<keyword evidence="1" id="KW-0479">Metal-binding</keyword>
<dbReference type="PROSITE" id="PS50157">
    <property type="entry name" value="ZINC_FINGER_C2H2_2"/>
    <property type="match status" value="1"/>
</dbReference>
<reference evidence="4" key="1">
    <citation type="submission" date="2023-07" db="EMBL/GenBank/DDBJ databases">
        <title>draft genome sequence of fig (Ficus carica).</title>
        <authorList>
            <person name="Takahashi T."/>
            <person name="Nishimura K."/>
        </authorList>
    </citation>
    <scope>NUCLEOTIDE SEQUENCE</scope>
</reference>
<evidence type="ECO:0000313" key="4">
    <source>
        <dbReference type="EMBL" id="GMN39705.1"/>
    </source>
</evidence>
<dbReference type="Gene3D" id="3.90.228.10">
    <property type="match status" value="1"/>
</dbReference>
<evidence type="ECO:0000256" key="1">
    <source>
        <dbReference type="PROSITE-ProRule" id="PRU00042"/>
    </source>
</evidence>
<feature type="compositionally biased region" description="Polar residues" evidence="2">
    <location>
        <begin position="9"/>
        <end position="25"/>
    </location>
</feature>
<keyword evidence="1" id="KW-0863">Zinc-finger</keyword>
<feature type="region of interest" description="Disordered" evidence="2">
    <location>
        <begin position="1"/>
        <end position="92"/>
    </location>
</feature>
<keyword evidence="5" id="KW-1185">Reference proteome</keyword>
<evidence type="ECO:0000259" key="3">
    <source>
        <dbReference type="PROSITE" id="PS50157"/>
    </source>
</evidence>
<proteinExistence type="predicted"/>
<comment type="caution">
    <text evidence="4">The sequence shown here is derived from an EMBL/GenBank/DDBJ whole genome shotgun (WGS) entry which is preliminary data.</text>
</comment>
<feature type="domain" description="C2H2-type" evidence="3">
    <location>
        <begin position="223"/>
        <end position="251"/>
    </location>
</feature>
<dbReference type="Proteomes" id="UP001187192">
    <property type="component" value="Unassembled WGS sequence"/>
</dbReference>
<feature type="compositionally biased region" description="Low complexity" evidence="2">
    <location>
        <begin position="127"/>
        <end position="143"/>
    </location>
</feature>
<dbReference type="PROSITE" id="PS00028">
    <property type="entry name" value="ZINC_FINGER_C2H2_1"/>
    <property type="match status" value="1"/>
</dbReference>
<evidence type="ECO:0000313" key="5">
    <source>
        <dbReference type="Proteomes" id="UP001187192"/>
    </source>
</evidence>
<dbReference type="PANTHER" id="PTHR31681:SF3">
    <property type="entry name" value="OS04G0690100 PROTEIN"/>
    <property type="match status" value="1"/>
</dbReference>
<name>A0AA87ZVR1_FICCA</name>
<dbReference type="EMBL" id="BTGU01000010">
    <property type="protein sequence ID" value="GMN39705.1"/>
    <property type="molecule type" value="Genomic_DNA"/>
</dbReference>
<dbReference type="SUPFAM" id="SSF56399">
    <property type="entry name" value="ADP-ribosylation"/>
    <property type="match status" value="1"/>
</dbReference>
<accession>A0AA87ZVR1</accession>
<dbReference type="PANTHER" id="PTHR31681">
    <property type="entry name" value="C2H2-LIKE ZINC FINGER PROTEIN"/>
    <property type="match status" value="1"/>
</dbReference>
<dbReference type="InterPro" id="IPR013087">
    <property type="entry name" value="Znf_C2H2_type"/>
</dbReference>
<evidence type="ECO:0000256" key="2">
    <source>
        <dbReference type="SAM" id="MobiDB-lite"/>
    </source>
</evidence>
<dbReference type="GO" id="GO:0008270">
    <property type="term" value="F:zinc ion binding"/>
    <property type="evidence" value="ECO:0007669"/>
    <property type="project" value="UniProtKB-KW"/>
</dbReference>
<feature type="compositionally biased region" description="Low complexity" evidence="2">
    <location>
        <begin position="50"/>
        <end position="67"/>
    </location>
</feature>
<feature type="compositionally biased region" description="Basic residues" evidence="2">
    <location>
        <begin position="68"/>
        <end position="78"/>
    </location>
</feature>
<keyword evidence="1" id="KW-0862">Zinc</keyword>
<protein>
    <recommendedName>
        <fullName evidence="3">C2H2-type domain-containing protein</fullName>
    </recommendedName>
</protein>
<organism evidence="4 5">
    <name type="scientific">Ficus carica</name>
    <name type="common">Common fig</name>
    <dbReference type="NCBI Taxonomy" id="3494"/>
    <lineage>
        <taxon>Eukaryota</taxon>
        <taxon>Viridiplantae</taxon>
        <taxon>Streptophyta</taxon>
        <taxon>Embryophyta</taxon>
        <taxon>Tracheophyta</taxon>
        <taxon>Spermatophyta</taxon>
        <taxon>Magnoliopsida</taxon>
        <taxon>eudicotyledons</taxon>
        <taxon>Gunneridae</taxon>
        <taxon>Pentapetalae</taxon>
        <taxon>rosids</taxon>
        <taxon>fabids</taxon>
        <taxon>Rosales</taxon>
        <taxon>Moraceae</taxon>
        <taxon>Ficeae</taxon>
        <taxon>Ficus</taxon>
    </lineage>
</organism>